<feature type="region of interest" description="Disordered" evidence="4">
    <location>
        <begin position="900"/>
        <end position="960"/>
    </location>
</feature>
<feature type="compositionally biased region" description="Acidic residues" evidence="4">
    <location>
        <begin position="2313"/>
        <end position="2323"/>
    </location>
</feature>
<comment type="caution">
    <text evidence="7">The sequence shown here is derived from an EMBL/GenBank/DDBJ whole genome shotgun (WGS) entry which is preliminary data.</text>
</comment>
<gene>
    <name evidence="7" type="ORF">EVOR1521_LOCUS31939</name>
</gene>
<feature type="region of interest" description="Disordered" evidence="4">
    <location>
        <begin position="14"/>
        <end position="36"/>
    </location>
</feature>
<evidence type="ECO:0008006" key="9">
    <source>
        <dbReference type="Google" id="ProtNLM"/>
    </source>
</evidence>
<sequence>MVLSCLARRKRVEPAGQVRGSQSIGQSGARSRSSAAKWWQSMAPKKRLLSKMPEPHVGQPLVVKQPAELKMKPRRAAPAVILKTGADLRAELQSHQSGVFLDLFCGTGRVGTAWTLSGATSGLMMAPPCSTFSRVKEPAAKVLYFTEETFQAAKTRSSAIRQYVQEAQERHLRANVITFSAAIKACDWNWALLLLAALHRRGLEANAITGTAVIRGGSWPVACHWLRRMCAERLADVVSYGACIGSARSAWQVAGLLLAELGGFNFICLGAAISACERSAAWKPALEMFRSGGRPDVVTYNVTVSACEKASQWHHALLLLEELEKRGDLDATMVSYNAATSAVAQVGAWPEALRLLNTAESNQLQADVITGSSAMSACERASRWEAALQLPWAQRARKDVAVCNALISACEKAAQWPVAVHLLGALQPDAITFSSAISACEKRNEWEMALALFHLAIERRIAPNIVTYSAAISACAKTTIWQRALWLFGAAQRQQLQLNLVAYNAAMAGVEESQQWELASNLFEDARASVTVDVLTQSSLVGTLAKAGECQIEFQTWPWQGSPGGVPQLMKLQRFGGVQMSRWCLWVSGQCPNGLTDPHKAMAQGHQEVENLEKGSILPMEKNRRQKASEEDGGGQGEEELEEPPRRPAHLPVESNLEGDTPGGGQLRPRYLPMENPEPEGQMMKMMAASQDTRTTPSAPGVDPVYLMQMMQELMTRNQRLQHEVEVLKKQGKETDADYGTPESREKVNGMSTVRDNQNHEPYGPTRDHSNGKGGEGRLGAGGEKGNARDEQDGGASERASDVAGSGKDGHQMDVMLKLMEGMQMMQKQLLEQKEKTETIETVKVETEKEQATGRRDLVCRFYMKDTGCRKGRSCEWQHPTDETARGRCWECGSVEHMRKDCPRKQKPTSPEKPAAVRRVAQENDVATTPASASSPKKEEIKPTREKETVVEDSKKDESMGGVLQEAAKMLRSLNASQGVKKVDERNDRLDDLQKQLNGLRSGSLKRAQVKAQGRWSDGGLLDSGATHPLRARQEGEDIENLDEIDVALAGGETKVMRITEEGIIVQENEGVGSIIPLGLLVERLHCVVTWDGDECRVVHPELGALRIHMEDGCPYVTQRTATKLLEELEKKGKEKRKGRISEVKLKKVLDWETVRKVVELHPAFRDLPEEVRRRIKHKHAYCLSLDLAGPLKKGRDIDGRSCKYMLVGAYTWPKNPLKSEEIPEKERDGGGEAGKAKGLEEVKKPDQPGQRPEDYWTTSANGKYVIRVHKSHRKVRFFPDDAPGCPVPVERLRGRRRTIARTTKDGPLKMFMDDWRNAEKTEKVFEDESRWAGRTIFQLEEGIWDFELEELVGEQEDGEMEEGNLDEHEEDEEKREEPLEIEVHTLAVPLSTKGGKEVLDAIQTMYLELKRQGFPVARLHSDRGKEFMNHALRRWCFNRDIAKTSTAADDWRSNGRAEVAINHLKSRMRRVLFAAEVDGQWWPAAARYVVEKEKRTRQRKEGTIPRFCQEVMVKKRKWKSEELGPRHVKGKYLAPVVDVPNGHAVMREDGTVQVAAYVLHHWKPLPEPVDGWQFVERRGDEGEEREPEEPYRVRRRIRDKTQKKVLEDEGVLVRLRALRSTIEEEEKAVTNDEPEVMDIVVKALEGLKKEEEELRSSTEVEKDEEQILQTKIVSAKEVEMNLEDWKAPMKKELDTIVEEKGAITRLNPASARELLENNPRVQVLPGKGVFTIKPGRKRKCRLVVCGNYGESHEAMPLFAGGTDVVALRLALKEAAVRGWQGGTVDVKGAFLNAPLQAVDQEGELTVAMRPPAVLVRKGLIPKGELWIVNKAMYGLRQSPRCWSDYRDDEMRRWRISYGKRWLKLEQMRSEPNLWLVKKVEDDLNPEELVGLLLVYVDDFMPLGMEGVPQALMEKIKSTWESSEESWFGKEPVRFCGVNISVTEQGITLDQMDYIKEIIDRNNVTGKSVIPMSKECSEPEAEIGITAEEIQTGQRLVGELIWLVTRSRPDLAYVVSRMLSFVSKAPRWVQRTATQTLRYLNATKTEGILLDRDMGEDTDGRKSRGAGLEVITDASFAPGGEISHGCVMVKWQGSMLAWRSSRQSFPTLSTAESELMEMIEGMVLGDSVDALIQEIKTEMDYSRTLIGDNQAAVSLCTGDAGSWRTRHLRLRAFYVRWRVQMGDWRIVHRMGANLVADMGTKCLPGTRLRDLRKMAGLVEIGAPKPEEGGALEVDLEKGKAALAILACCMQVQAVAAKEEKVEEEDQGDDNALVGFGILVVLFTALAIKVTAMVKETCEKRSRGEHASVRMPAGDEEEESEEEASSSSRASASTIRRRSTTTGGGGGSEALGARSKAAPEAMRRPLEKGKGGIGSGKGKGKPIINAPWRRDSARRHPTPPWRNEDQPPADDQGRQLGQIEEEVRNERWDIPDEELFFNKKDRIAHHTRECAGSRAEARYVCTWCFAQELRMQDVEEEHSVPVIVRDWKPVLTTDYGVRYHYSLNCPTLAATRRWDAFDRCRRCAG</sequence>
<proteinExistence type="predicted"/>
<evidence type="ECO:0000256" key="2">
    <source>
        <dbReference type="PROSITE-ProRule" id="PRU00708"/>
    </source>
</evidence>
<dbReference type="CDD" id="cd09272">
    <property type="entry name" value="RNase_HI_RT_Ty1"/>
    <property type="match status" value="1"/>
</dbReference>
<evidence type="ECO:0000256" key="4">
    <source>
        <dbReference type="SAM" id="MobiDB-lite"/>
    </source>
</evidence>
<dbReference type="InterPro" id="IPR001878">
    <property type="entry name" value="Znf_CCHC"/>
</dbReference>
<dbReference type="Pfam" id="PF07727">
    <property type="entry name" value="RVT_2"/>
    <property type="match status" value="1"/>
</dbReference>
<dbReference type="Gene3D" id="1.25.40.10">
    <property type="entry name" value="Tetratricopeptide repeat domain"/>
    <property type="match status" value="3"/>
</dbReference>
<feature type="repeat" description="PPR" evidence="2">
    <location>
        <begin position="429"/>
        <end position="463"/>
    </location>
</feature>
<keyword evidence="3" id="KW-0863">Zinc-finger</keyword>
<feature type="compositionally biased region" description="Gly residues" evidence="4">
    <location>
        <begin position="772"/>
        <end position="785"/>
    </location>
</feature>
<feature type="compositionally biased region" description="Low complexity" evidence="4">
    <location>
        <begin position="2324"/>
        <end position="2333"/>
    </location>
</feature>
<feature type="region of interest" description="Disordered" evidence="4">
    <location>
        <begin position="1219"/>
        <end position="1257"/>
    </location>
</feature>
<dbReference type="SMART" id="SM00343">
    <property type="entry name" value="ZnF_C2HC"/>
    <property type="match status" value="1"/>
</dbReference>
<feature type="region of interest" description="Disordered" evidence="4">
    <location>
        <begin position="2298"/>
        <end position="2414"/>
    </location>
</feature>
<organism evidence="7 8">
    <name type="scientific">Effrenium voratum</name>
    <dbReference type="NCBI Taxonomy" id="2562239"/>
    <lineage>
        <taxon>Eukaryota</taxon>
        <taxon>Sar</taxon>
        <taxon>Alveolata</taxon>
        <taxon>Dinophyceae</taxon>
        <taxon>Suessiales</taxon>
        <taxon>Symbiodiniaceae</taxon>
        <taxon>Effrenium</taxon>
    </lineage>
</organism>
<name>A0AA36JT56_9DINO</name>
<dbReference type="InterPro" id="IPR011990">
    <property type="entry name" value="TPR-like_helical_dom_sf"/>
</dbReference>
<feature type="compositionally biased region" description="Basic and acidic residues" evidence="4">
    <location>
        <begin position="621"/>
        <end position="630"/>
    </location>
</feature>
<dbReference type="SUPFAM" id="SSF53098">
    <property type="entry name" value="Ribonuclease H-like"/>
    <property type="match status" value="1"/>
</dbReference>
<dbReference type="InterPro" id="IPR013103">
    <property type="entry name" value="RVT_2"/>
</dbReference>
<dbReference type="Gene3D" id="3.30.420.10">
    <property type="entry name" value="Ribonuclease H-like superfamily/Ribonuclease H"/>
    <property type="match status" value="1"/>
</dbReference>
<dbReference type="InterPro" id="IPR002885">
    <property type="entry name" value="PPR_rpt"/>
</dbReference>
<reference evidence="7" key="1">
    <citation type="submission" date="2023-08" db="EMBL/GenBank/DDBJ databases">
        <authorList>
            <person name="Chen Y."/>
            <person name="Shah S."/>
            <person name="Dougan E. K."/>
            <person name="Thang M."/>
            <person name="Chan C."/>
        </authorList>
    </citation>
    <scope>NUCLEOTIDE SEQUENCE</scope>
</reference>
<feature type="repeat" description="PPR" evidence="2">
    <location>
        <begin position="296"/>
        <end position="330"/>
    </location>
</feature>
<feature type="region of interest" description="Disordered" evidence="4">
    <location>
        <begin position="1356"/>
        <end position="1378"/>
    </location>
</feature>
<dbReference type="PROSITE" id="PS51375">
    <property type="entry name" value="PPR"/>
    <property type="match status" value="2"/>
</dbReference>
<feature type="compositionally biased region" description="Polar residues" evidence="4">
    <location>
        <begin position="925"/>
        <end position="935"/>
    </location>
</feature>
<feature type="compositionally biased region" description="Basic and acidic residues" evidence="4">
    <location>
        <begin position="1219"/>
        <end position="1255"/>
    </location>
</feature>
<dbReference type="Pfam" id="PF13041">
    <property type="entry name" value="PPR_2"/>
    <property type="match status" value="1"/>
</dbReference>
<evidence type="ECO:0000313" key="8">
    <source>
        <dbReference type="Proteomes" id="UP001178507"/>
    </source>
</evidence>
<evidence type="ECO:0000259" key="6">
    <source>
        <dbReference type="PROSITE" id="PS50158"/>
    </source>
</evidence>
<evidence type="ECO:0000256" key="1">
    <source>
        <dbReference type="ARBA" id="ARBA00022737"/>
    </source>
</evidence>
<dbReference type="PROSITE" id="PS50103">
    <property type="entry name" value="ZF_C3H1"/>
    <property type="match status" value="1"/>
</dbReference>
<feature type="region of interest" description="Disordered" evidence="4">
    <location>
        <begin position="730"/>
        <end position="810"/>
    </location>
</feature>
<feature type="region of interest" description="Disordered" evidence="4">
    <location>
        <begin position="597"/>
        <end position="679"/>
    </location>
</feature>
<feature type="domain" description="CCHC-type" evidence="6">
    <location>
        <begin position="888"/>
        <end position="904"/>
    </location>
</feature>
<feature type="domain" description="C3H1-type" evidence="5">
    <location>
        <begin position="854"/>
        <end position="882"/>
    </location>
</feature>
<feature type="compositionally biased region" description="Acidic residues" evidence="4">
    <location>
        <begin position="631"/>
        <end position="642"/>
    </location>
</feature>
<dbReference type="NCBIfam" id="TIGR00756">
    <property type="entry name" value="PPR"/>
    <property type="match status" value="1"/>
</dbReference>
<evidence type="ECO:0000256" key="3">
    <source>
        <dbReference type="PROSITE-ProRule" id="PRU00723"/>
    </source>
</evidence>
<feature type="compositionally biased region" description="Acidic residues" evidence="4">
    <location>
        <begin position="1356"/>
        <end position="1375"/>
    </location>
</feature>
<dbReference type="PANTHER" id="PTHR47942:SF63">
    <property type="entry name" value="PENTATRICOPEPTIDE REPEAT-CONTAINING PROTEIN"/>
    <property type="match status" value="1"/>
</dbReference>
<keyword evidence="3" id="KW-0862">Zinc</keyword>
<evidence type="ECO:0000313" key="7">
    <source>
        <dbReference type="EMBL" id="CAJ1411342.1"/>
    </source>
</evidence>
<keyword evidence="3" id="KW-0479">Metal-binding</keyword>
<feature type="compositionally biased region" description="Basic and acidic residues" evidence="4">
    <location>
        <begin position="936"/>
        <end position="959"/>
    </location>
</feature>
<feature type="compositionally biased region" description="Basic and acidic residues" evidence="4">
    <location>
        <begin position="2298"/>
        <end position="2307"/>
    </location>
</feature>
<dbReference type="Pfam" id="PF01535">
    <property type="entry name" value="PPR"/>
    <property type="match status" value="1"/>
</dbReference>
<dbReference type="EMBL" id="CAUJNA010003871">
    <property type="protein sequence ID" value="CAJ1411342.1"/>
    <property type="molecule type" value="Genomic_DNA"/>
</dbReference>
<dbReference type="InterPro" id="IPR012337">
    <property type="entry name" value="RNaseH-like_sf"/>
</dbReference>
<evidence type="ECO:0000259" key="5">
    <source>
        <dbReference type="PROSITE" id="PS50103"/>
    </source>
</evidence>
<feature type="compositionally biased region" description="Low complexity" evidence="4">
    <location>
        <begin position="19"/>
        <end position="36"/>
    </location>
</feature>
<accession>A0AA36JT56</accession>
<feature type="non-terminal residue" evidence="7">
    <location>
        <position position="1"/>
    </location>
</feature>
<dbReference type="PANTHER" id="PTHR47942">
    <property type="entry name" value="TETRATRICOPEPTIDE REPEAT (TPR)-LIKE SUPERFAMILY PROTEIN-RELATED"/>
    <property type="match status" value="1"/>
</dbReference>
<dbReference type="Proteomes" id="UP001178507">
    <property type="component" value="Unassembled WGS sequence"/>
</dbReference>
<dbReference type="GO" id="GO:0008270">
    <property type="term" value="F:zinc ion binding"/>
    <property type="evidence" value="ECO:0007669"/>
    <property type="project" value="UniProtKB-KW"/>
</dbReference>
<dbReference type="InterPro" id="IPR000571">
    <property type="entry name" value="Znf_CCCH"/>
</dbReference>
<dbReference type="InterPro" id="IPR051222">
    <property type="entry name" value="PPR/CCM1_RNA-binding"/>
</dbReference>
<keyword evidence="1" id="KW-0677">Repeat</keyword>
<dbReference type="PROSITE" id="PS50158">
    <property type="entry name" value="ZF_CCHC"/>
    <property type="match status" value="1"/>
</dbReference>
<protein>
    <recommendedName>
        <fullName evidence="9">Pentatricopeptide repeat-containing protein, chloroplastic</fullName>
    </recommendedName>
</protein>
<dbReference type="GO" id="GO:0003676">
    <property type="term" value="F:nucleic acid binding"/>
    <property type="evidence" value="ECO:0007669"/>
    <property type="project" value="InterPro"/>
</dbReference>
<feature type="compositionally biased region" description="Basic and acidic residues" evidence="4">
    <location>
        <begin position="2360"/>
        <end position="2369"/>
    </location>
</feature>
<dbReference type="InterPro" id="IPR036397">
    <property type="entry name" value="RNaseH_sf"/>
</dbReference>
<feature type="zinc finger region" description="C3H1-type" evidence="3">
    <location>
        <begin position="854"/>
        <end position="882"/>
    </location>
</feature>
<keyword evidence="8" id="KW-1185">Reference proteome</keyword>